<comment type="caution">
    <text evidence="1">The sequence shown here is derived from an EMBL/GenBank/DDBJ whole genome shotgun (WGS) entry which is preliminary data.</text>
</comment>
<evidence type="ECO:0000313" key="2">
    <source>
        <dbReference type="Proteomes" id="UP001195483"/>
    </source>
</evidence>
<reference evidence="1" key="3">
    <citation type="submission" date="2023-05" db="EMBL/GenBank/DDBJ databases">
        <authorList>
            <person name="Smith C.H."/>
        </authorList>
    </citation>
    <scope>NUCLEOTIDE SEQUENCE</scope>
    <source>
        <strain evidence="1">CHS0354</strain>
        <tissue evidence="1">Mantle</tissue>
    </source>
</reference>
<evidence type="ECO:0000313" key="1">
    <source>
        <dbReference type="EMBL" id="KAK3595693.1"/>
    </source>
</evidence>
<organism evidence="1 2">
    <name type="scientific">Potamilus streckersoni</name>
    <dbReference type="NCBI Taxonomy" id="2493646"/>
    <lineage>
        <taxon>Eukaryota</taxon>
        <taxon>Metazoa</taxon>
        <taxon>Spiralia</taxon>
        <taxon>Lophotrochozoa</taxon>
        <taxon>Mollusca</taxon>
        <taxon>Bivalvia</taxon>
        <taxon>Autobranchia</taxon>
        <taxon>Heteroconchia</taxon>
        <taxon>Palaeoheterodonta</taxon>
        <taxon>Unionida</taxon>
        <taxon>Unionoidea</taxon>
        <taxon>Unionidae</taxon>
        <taxon>Ambleminae</taxon>
        <taxon>Lampsilini</taxon>
        <taxon>Potamilus</taxon>
    </lineage>
</organism>
<proteinExistence type="predicted"/>
<dbReference type="AlphaFoldDB" id="A0AAE0VYT8"/>
<gene>
    <name evidence="1" type="ORF">CHS0354_026912</name>
</gene>
<reference evidence="1" key="2">
    <citation type="journal article" date="2021" name="Genome Biol. Evol.">
        <title>Developing a high-quality reference genome for a parasitic bivalve with doubly uniparental inheritance (Bivalvia: Unionida).</title>
        <authorList>
            <person name="Smith C.H."/>
        </authorList>
    </citation>
    <scope>NUCLEOTIDE SEQUENCE</scope>
    <source>
        <strain evidence="1">CHS0354</strain>
        <tissue evidence="1">Mantle</tissue>
    </source>
</reference>
<dbReference type="EMBL" id="JAEAOA010001600">
    <property type="protein sequence ID" value="KAK3595693.1"/>
    <property type="molecule type" value="Genomic_DNA"/>
</dbReference>
<dbReference type="Proteomes" id="UP001195483">
    <property type="component" value="Unassembled WGS sequence"/>
</dbReference>
<accession>A0AAE0VYT8</accession>
<keyword evidence="2" id="KW-1185">Reference proteome</keyword>
<sequence>MIKNPGKFMVANNNIDLWEYYNKLKDNIIQFPHRLEYSSAILSSAKENFKTDSCAYFYYYLNATDLRPNTLSAQLLVYVNGSSGRSLGW</sequence>
<reference evidence="1" key="1">
    <citation type="journal article" date="2021" name="Genome Biol. Evol.">
        <title>A High-Quality Reference Genome for a Parasitic Bivalve with Doubly Uniparental Inheritance (Bivalvia: Unionida).</title>
        <authorList>
            <person name="Smith C.H."/>
        </authorList>
    </citation>
    <scope>NUCLEOTIDE SEQUENCE</scope>
    <source>
        <strain evidence="1">CHS0354</strain>
    </source>
</reference>
<protein>
    <submittedName>
        <fullName evidence="1">Uncharacterized protein</fullName>
    </submittedName>
</protein>
<name>A0AAE0VYT8_9BIVA</name>